<dbReference type="AlphaFoldDB" id="A0A845ADQ6"/>
<accession>A0A845ADQ6</accession>
<dbReference type="InterPro" id="IPR019301">
    <property type="entry name" value="Flagellar_prot_FlgJ_N"/>
</dbReference>
<keyword evidence="3" id="KW-1185">Reference proteome</keyword>
<dbReference type="Proteomes" id="UP000439780">
    <property type="component" value="Unassembled WGS sequence"/>
</dbReference>
<dbReference type="RefSeq" id="WP_160751890.1">
    <property type="nucleotide sequence ID" value="NZ_WTYA01000001.1"/>
</dbReference>
<feature type="domain" description="Flagellar protein FlgJ N-terminal" evidence="1">
    <location>
        <begin position="26"/>
        <end position="66"/>
    </location>
</feature>
<evidence type="ECO:0000259" key="1">
    <source>
        <dbReference type="Pfam" id="PF10135"/>
    </source>
</evidence>
<evidence type="ECO:0000313" key="3">
    <source>
        <dbReference type="Proteomes" id="UP000439780"/>
    </source>
</evidence>
<dbReference type="Pfam" id="PF10135">
    <property type="entry name" value="Rod-binding"/>
    <property type="match status" value="1"/>
</dbReference>
<dbReference type="EMBL" id="WTYA01000001">
    <property type="protein sequence ID" value="MXP27617.1"/>
    <property type="molecule type" value="Genomic_DNA"/>
</dbReference>
<gene>
    <name evidence="2" type="ORF">GRI58_02120</name>
</gene>
<comment type="caution">
    <text evidence="2">The sequence shown here is derived from an EMBL/GenBank/DDBJ whole genome shotgun (WGS) entry which is preliminary data.</text>
</comment>
<organism evidence="2 3">
    <name type="scientific">Qipengyuania algicida</name>
    <dbReference type="NCBI Taxonomy" id="1836209"/>
    <lineage>
        <taxon>Bacteria</taxon>
        <taxon>Pseudomonadati</taxon>
        <taxon>Pseudomonadota</taxon>
        <taxon>Alphaproteobacteria</taxon>
        <taxon>Sphingomonadales</taxon>
        <taxon>Erythrobacteraceae</taxon>
        <taxon>Qipengyuania</taxon>
    </lineage>
</organism>
<evidence type="ECO:0000313" key="2">
    <source>
        <dbReference type="EMBL" id="MXP27617.1"/>
    </source>
</evidence>
<protein>
    <recommendedName>
        <fullName evidence="1">Flagellar protein FlgJ N-terminal domain-containing protein</fullName>
    </recommendedName>
</protein>
<reference evidence="2 3" key="1">
    <citation type="submission" date="2019-12" db="EMBL/GenBank/DDBJ databases">
        <title>Genomic-based taxomic classification of the family Erythrobacteraceae.</title>
        <authorList>
            <person name="Xu L."/>
        </authorList>
    </citation>
    <scope>NUCLEOTIDE SEQUENCE [LARGE SCALE GENOMIC DNA]</scope>
    <source>
        <strain evidence="2 3">KEMB 9005-328</strain>
    </source>
</reference>
<name>A0A845ADQ6_9SPHN</name>
<proteinExistence type="predicted"/>
<sequence>MREAAQGVEAMFLRQLLSAARAGSLAGEDDIFGSSSQDTFTEMRDARFAEIAAQSGAIGLSQMLAKSLAKEGS</sequence>
<dbReference type="OrthoDB" id="8481704at2"/>